<dbReference type="InterPro" id="IPR008983">
    <property type="entry name" value="Tumour_necrosis_fac-like_dom"/>
</dbReference>
<evidence type="ECO:0000256" key="1">
    <source>
        <dbReference type="SAM" id="SignalP"/>
    </source>
</evidence>
<dbReference type="Proteomes" id="UP000507470">
    <property type="component" value="Unassembled WGS sequence"/>
</dbReference>
<evidence type="ECO:0000313" key="2">
    <source>
        <dbReference type="EMBL" id="CAC5417771.1"/>
    </source>
</evidence>
<protein>
    <recommendedName>
        <fullName evidence="4">C1q domain-containing protein</fullName>
    </recommendedName>
</protein>
<dbReference type="EMBL" id="CACVKT020008812">
    <property type="protein sequence ID" value="CAC5417771.1"/>
    <property type="molecule type" value="Genomic_DNA"/>
</dbReference>
<dbReference type="AlphaFoldDB" id="A0A6J8EFB3"/>
<evidence type="ECO:0000313" key="3">
    <source>
        <dbReference type="Proteomes" id="UP000507470"/>
    </source>
</evidence>
<feature type="signal peptide" evidence="1">
    <location>
        <begin position="1"/>
        <end position="20"/>
    </location>
</feature>
<keyword evidence="1" id="KW-0732">Signal</keyword>
<sequence>MCKDASTFLFFLCCCSFAYGVSVTEQTTNANDFGYHRPINDRDIKNKDYKDLLLMLSDINRFTRLLEHQLNLTTTKVNNIEHILSKRISDFNHIVPNEVERFKSVDTSVKAELTSDWNIDNVSENIKQIKNGIDKLEGELTLTKDHVRSSPLMHDNSTENKLPEIFYKTEKETITSSSNGNMRSHSEQKHTGINRKVALTACTKGGEYRNGSLVDFTDVRQLYGIKNIDDFKKAGKFTCQSSGLYLLSVYINSFSPGSKYRLLKNNTELGRIQIAPDRDQGTSSWHTGSGVAVAMLKVNDTMSIQAWSSVYIAGLYSCITIIKL</sequence>
<proteinExistence type="predicted"/>
<name>A0A6J8EFB3_MYTCO</name>
<gene>
    <name evidence="2" type="ORF">MCOR_50255</name>
</gene>
<evidence type="ECO:0008006" key="4">
    <source>
        <dbReference type="Google" id="ProtNLM"/>
    </source>
</evidence>
<organism evidence="2 3">
    <name type="scientific">Mytilus coruscus</name>
    <name type="common">Sea mussel</name>
    <dbReference type="NCBI Taxonomy" id="42192"/>
    <lineage>
        <taxon>Eukaryota</taxon>
        <taxon>Metazoa</taxon>
        <taxon>Spiralia</taxon>
        <taxon>Lophotrochozoa</taxon>
        <taxon>Mollusca</taxon>
        <taxon>Bivalvia</taxon>
        <taxon>Autobranchia</taxon>
        <taxon>Pteriomorphia</taxon>
        <taxon>Mytilida</taxon>
        <taxon>Mytiloidea</taxon>
        <taxon>Mytilidae</taxon>
        <taxon>Mytilinae</taxon>
        <taxon>Mytilus</taxon>
    </lineage>
</organism>
<feature type="chain" id="PRO_5027056333" description="C1q domain-containing protein" evidence="1">
    <location>
        <begin position="21"/>
        <end position="324"/>
    </location>
</feature>
<dbReference type="Gene3D" id="2.60.120.40">
    <property type="match status" value="1"/>
</dbReference>
<keyword evidence="3" id="KW-1185">Reference proteome</keyword>
<reference evidence="2 3" key="1">
    <citation type="submission" date="2020-06" db="EMBL/GenBank/DDBJ databases">
        <authorList>
            <person name="Li R."/>
            <person name="Bekaert M."/>
        </authorList>
    </citation>
    <scope>NUCLEOTIDE SEQUENCE [LARGE SCALE GENOMIC DNA]</scope>
    <source>
        <strain evidence="3">wild</strain>
    </source>
</reference>
<accession>A0A6J8EFB3</accession>
<dbReference type="SUPFAM" id="SSF49842">
    <property type="entry name" value="TNF-like"/>
    <property type="match status" value="1"/>
</dbReference>